<evidence type="ECO:0000313" key="5">
    <source>
        <dbReference type="EMBL" id="WAR20307.1"/>
    </source>
</evidence>
<reference evidence="5" key="1">
    <citation type="submission" date="2022-11" db="EMBL/GenBank/DDBJ databases">
        <title>Centuries of genome instability and evolution in soft-shell clam transmissible cancer (bioRxiv).</title>
        <authorList>
            <person name="Hart S.F.M."/>
            <person name="Yonemitsu M.A."/>
            <person name="Giersch R.M."/>
            <person name="Beal B.F."/>
            <person name="Arriagada G."/>
            <person name="Davis B.W."/>
            <person name="Ostrander E.A."/>
            <person name="Goff S.P."/>
            <person name="Metzger M.J."/>
        </authorList>
    </citation>
    <scope>NUCLEOTIDE SEQUENCE</scope>
    <source>
        <strain evidence="5">MELC-2E11</strain>
        <tissue evidence="5">Siphon/mantle</tissue>
    </source>
</reference>
<evidence type="ECO:0000256" key="4">
    <source>
        <dbReference type="ARBA" id="ARBA00023242"/>
    </source>
</evidence>
<evidence type="ECO:0000313" key="6">
    <source>
        <dbReference type="Proteomes" id="UP001164746"/>
    </source>
</evidence>
<evidence type="ECO:0000256" key="2">
    <source>
        <dbReference type="ARBA" id="ARBA00007560"/>
    </source>
</evidence>
<comment type="similarity">
    <text evidence="2">Belongs to the PAF1 family.</text>
</comment>
<organism evidence="5 6">
    <name type="scientific">Mya arenaria</name>
    <name type="common">Soft-shell clam</name>
    <dbReference type="NCBI Taxonomy" id="6604"/>
    <lineage>
        <taxon>Eukaryota</taxon>
        <taxon>Metazoa</taxon>
        <taxon>Spiralia</taxon>
        <taxon>Lophotrochozoa</taxon>
        <taxon>Mollusca</taxon>
        <taxon>Bivalvia</taxon>
        <taxon>Autobranchia</taxon>
        <taxon>Heteroconchia</taxon>
        <taxon>Euheterodonta</taxon>
        <taxon>Imparidentia</taxon>
        <taxon>Neoheterodontei</taxon>
        <taxon>Myida</taxon>
        <taxon>Myoidea</taxon>
        <taxon>Myidae</taxon>
        <taxon>Mya</taxon>
    </lineage>
</organism>
<sequence>MNVSWLRKTEYFLTEYNRFTQKADKSETNLDDDIEFKRLFEKRARRSARLQAVGYPYPLFPGEPILSQIAEVEAGLELGTFSSQKKESEFSSFNTWVKVFETEKPEIAMGNRMDEKQNHITQHYSKPKVEPIEVLPVFPDFELWKHPFAQVIFDSDPAP</sequence>
<protein>
    <recommendedName>
        <fullName evidence="3">RNA polymerase II-associated factor 1 homolog</fullName>
    </recommendedName>
</protein>
<name>A0ABY7FH00_MYAAR</name>
<dbReference type="PANTHER" id="PTHR23188">
    <property type="entry name" value="RNA POLYMERASE II-ASSOCIATED FACTOR 1 HOMOLOG"/>
    <property type="match status" value="1"/>
</dbReference>
<dbReference type="InterPro" id="IPR007133">
    <property type="entry name" value="RNA_pol_II-assoc_Paf1"/>
</dbReference>
<comment type="subcellular location">
    <subcellularLocation>
        <location evidence="1">Nucleus</location>
    </subcellularLocation>
</comment>
<dbReference type="Proteomes" id="UP001164746">
    <property type="component" value="Chromosome 11"/>
</dbReference>
<dbReference type="EMBL" id="CP111022">
    <property type="protein sequence ID" value="WAR20307.1"/>
    <property type="molecule type" value="Genomic_DNA"/>
</dbReference>
<gene>
    <name evidence="5" type="ORF">MAR_002145</name>
</gene>
<keyword evidence="6" id="KW-1185">Reference proteome</keyword>
<keyword evidence="4" id="KW-0539">Nucleus</keyword>
<accession>A0ABY7FH00</accession>
<dbReference type="Pfam" id="PF03985">
    <property type="entry name" value="Paf1"/>
    <property type="match status" value="2"/>
</dbReference>
<evidence type="ECO:0000256" key="3">
    <source>
        <dbReference type="ARBA" id="ARBA00020462"/>
    </source>
</evidence>
<dbReference type="PANTHER" id="PTHR23188:SF12">
    <property type="entry name" value="RNA POLYMERASE II-ASSOCIATED FACTOR 1 HOMOLOG"/>
    <property type="match status" value="1"/>
</dbReference>
<evidence type="ECO:0000256" key="1">
    <source>
        <dbReference type="ARBA" id="ARBA00004123"/>
    </source>
</evidence>
<proteinExistence type="inferred from homology"/>